<evidence type="ECO:0000313" key="3">
    <source>
        <dbReference type="Proteomes" id="UP000271683"/>
    </source>
</evidence>
<dbReference type="RefSeq" id="WP_123678073.1">
    <property type="nucleotide sequence ID" value="NZ_RJKL01000001.1"/>
</dbReference>
<dbReference type="NCBIfam" id="TIGR01167">
    <property type="entry name" value="LPXTG_anchor"/>
    <property type="match status" value="1"/>
</dbReference>
<sequence length="30" mass="3561">MQGWLMWGLILPILLIVAGIITLRRKKNRR</sequence>
<dbReference type="OrthoDB" id="9893706at2"/>
<reference evidence="2 3" key="1">
    <citation type="submission" date="2018-11" db="EMBL/GenBank/DDBJ databases">
        <title>Sequencing the genomes of 1000 actinobacteria strains.</title>
        <authorList>
            <person name="Klenk H.-P."/>
        </authorList>
    </citation>
    <scope>NUCLEOTIDE SEQUENCE [LARGE SCALE GENOMIC DNA]</scope>
    <source>
        <strain evidence="2 3">DSM 43634</strain>
    </source>
</reference>
<dbReference type="Proteomes" id="UP000271683">
    <property type="component" value="Unassembled WGS sequence"/>
</dbReference>
<dbReference type="EMBL" id="RJKL01000001">
    <property type="protein sequence ID" value="ROP28237.1"/>
    <property type="molecule type" value="Genomic_DNA"/>
</dbReference>
<keyword evidence="1" id="KW-0812">Transmembrane</keyword>
<organism evidence="2 3">
    <name type="scientific">Couchioplanes caeruleus</name>
    <dbReference type="NCBI Taxonomy" id="56438"/>
    <lineage>
        <taxon>Bacteria</taxon>
        <taxon>Bacillati</taxon>
        <taxon>Actinomycetota</taxon>
        <taxon>Actinomycetes</taxon>
        <taxon>Micromonosporales</taxon>
        <taxon>Micromonosporaceae</taxon>
        <taxon>Couchioplanes</taxon>
    </lineage>
</organism>
<evidence type="ECO:0000256" key="1">
    <source>
        <dbReference type="SAM" id="Phobius"/>
    </source>
</evidence>
<gene>
    <name evidence="2" type="ORF">EDD30_0967</name>
</gene>
<dbReference type="AlphaFoldDB" id="A0A3N1GDD2"/>
<comment type="caution">
    <text evidence="2">The sequence shown here is derived from an EMBL/GenBank/DDBJ whole genome shotgun (WGS) entry which is preliminary data.</text>
</comment>
<name>A0A3N1GDD2_9ACTN</name>
<keyword evidence="1" id="KW-1133">Transmembrane helix</keyword>
<keyword evidence="1" id="KW-0472">Membrane</keyword>
<feature type="transmembrane region" description="Helical" evidence="1">
    <location>
        <begin position="6"/>
        <end position="23"/>
    </location>
</feature>
<evidence type="ECO:0000313" key="2">
    <source>
        <dbReference type="EMBL" id="ROP28237.1"/>
    </source>
</evidence>
<proteinExistence type="predicted"/>
<accession>A0A3N1GDD2</accession>
<protein>
    <submittedName>
        <fullName evidence="2">LPXTG-motif cell wall-anchored protein/predicted secreted protein with PEP-CTERM sorting signal</fullName>
    </submittedName>
</protein>